<keyword evidence="14" id="KW-0067">ATP-binding</keyword>
<dbReference type="Pfam" id="PF02283">
    <property type="entry name" value="CobU"/>
    <property type="match status" value="1"/>
</dbReference>
<dbReference type="PANTHER" id="PTHR34848">
    <property type="match status" value="1"/>
</dbReference>
<evidence type="ECO:0000256" key="16">
    <source>
        <dbReference type="ARBA" id="ARBA00029570"/>
    </source>
</evidence>
<evidence type="ECO:0000256" key="14">
    <source>
        <dbReference type="ARBA" id="ARBA00022840"/>
    </source>
</evidence>
<organism evidence="20 21">
    <name type="scientific">Synechocystis sp. (strain ATCC 27184 / PCC 6803 / Kazusa)</name>
    <dbReference type="NCBI Taxonomy" id="1111708"/>
    <lineage>
        <taxon>Bacteria</taxon>
        <taxon>Bacillati</taxon>
        <taxon>Cyanobacteriota</taxon>
        <taxon>Cyanophyceae</taxon>
        <taxon>Synechococcales</taxon>
        <taxon>Merismopediaceae</taxon>
        <taxon>Synechocystis</taxon>
    </lineage>
</organism>
<dbReference type="AlphaFoldDB" id="Q55685"/>
<gene>
    <name evidence="20" type="primary">cobU</name>
</gene>
<dbReference type="GO" id="GO:0005525">
    <property type="term" value="F:GTP binding"/>
    <property type="evidence" value="ECO:0007669"/>
    <property type="project" value="UniProtKB-KW"/>
</dbReference>
<dbReference type="PIRSF" id="PIRSF006135">
    <property type="entry name" value="CobU"/>
    <property type="match status" value="1"/>
</dbReference>
<evidence type="ECO:0000256" key="5">
    <source>
        <dbReference type="ARBA" id="ARBA00004692"/>
    </source>
</evidence>
<evidence type="ECO:0000256" key="8">
    <source>
        <dbReference type="ARBA" id="ARBA00012016"/>
    </source>
</evidence>
<evidence type="ECO:0000256" key="6">
    <source>
        <dbReference type="ARBA" id="ARBA00005159"/>
    </source>
</evidence>
<keyword evidence="12 19" id="KW-0547">Nucleotide-binding</keyword>
<dbReference type="InterPro" id="IPR003203">
    <property type="entry name" value="CobU/CobP"/>
</dbReference>
<evidence type="ECO:0000256" key="7">
    <source>
        <dbReference type="ARBA" id="ARBA00007490"/>
    </source>
</evidence>
<keyword evidence="21" id="KW-1185">Reference proteome</keyword>
<comment type="catalytic activity">
    <reaction evidence="2">
        <text>adenosylcob(III)inamide phosphate + GTP + H(+) = adenosylcob(III)inamide-GDP + diphosphate</text>
        <dbReference type="Rhea" id="RHEA:22712"/>
        <dbReference type="ChEBI" id="CHEBI:15378"/>
        <dbReference type="ChEBI" id="CHEBI:33019"/>
        <dbReference type="ChEBI" id="CHEBI:37565"/>
        <dbReference type="ChEBI" id="CHEBI:58502"/>
        <dbReference type="ChEBI" id="CHEBI:60487"/>
        <dbReference type="EC" id="2.7.7.62"/>
    </reaction>
</comment>
<dbReference type="GO" id="GO:0009236">
    <property type="term" value="P:cobalamin biosynthetic process"/>
    <property type="evidence" value="ECO:0007669"/>
    <property type="project" value="UniProtKB-UniPathway"/>
</dbReference>
<comment type="function">
    <text evidence="4">Catalyzes ATP-dependent phosphorylation of adenosylcobinamide and addition of GMP to adenosylcobinamide phosphate.</text>
</comment>
<dbReference type="Proteomes" id="UP000001425">
    <property type="component" value="Chromosome"/>
</dbReference>
<feature type="binding site" evidence="19">
    <location>
        <position position="85"/>
    </location>
    <ligand>
        <name>GTP</name>
        <dbReference type="ChEBI" id="CHEBI:37565"/>
    </ligand>
</feature>
<dbReference type="STRING" id="1148.gene:10499712"/>
<dbReference type="NCBIfam" id="NF004469">
    <property type="entry name" value="PRK05800.1"/>
    <property type="match status" value="1"/>
</dbReference>
<sequence length="185" mass="20530">MAFPILVTGPSRSGKSEWAEHLAAQNHPSVIYIATGKENAADVDWQNRIQQHRDRRPSHWQTLCVDQNLTDTLETLPAGSCALVDSLGGWVANTLELSPEQWQTKQRELITFATQGQNTPITIIFVAEETGWGVIPVYALGRIFRDRLGALTRQLGGLCGQVYLVTGGYAVDLRRWGEPLPPPRD</sequence>
<dbReference type="KEGG" id="syn:slr0216"/>
<evidence type="ECO:0000256" key="10">
    <source>
        <dbReference type="ARBA" id="ARBA00022573"/>
    </source>
</evidence>
<feature type="binding site" evidence="19">
    <location>
        <begin position="53"/>
        <end position="56"/>
    </location>
    <ligand>
        <name>GTP</name>
        <dbReference type="ChEBI" id="CHEBI:37565"/>
    </ligand>
</feature>
<feature type="binding site" evidence="19">
    <location>
        <begin position="34"/>
        <end position="36"/>
    </location>
    <ligand>
        <name>GTP</name>
        <dbReference type="ChEBI" id="CHEBI:37565"/>
    </ligand>
</feature>
<dbReference type="EnsemblBacteria" id="BAA10213">
    <property type="protein sequence ID" value="BAA10213"/>
    <property type="gene ID" value="BAA10213"/>
</dbReference>
<comment type="similarity">
    <text evidence="7">Belongs to the CobU/CobP family.</text>
</comment>
<keyword evidence="13 20" id="KW-0418">Kinase</keyword>
<evidence type="ECO:0000256" key="18">
    <source>
        <dbReference type="PIRSR" id="PIRSR006135-1"/>
    </source>
</evidence>
<evidence type="ECO:0000256" key="2">
    <source>
        <dbReference type="ARBA" id="ARBA00000711"/>
    </source>
</evidence>
<dbReference type="InParanoid" id="Q55685"/>
<dbReference type="PIR" id="S76361">
    <property type="entry name" value="S76361"/>
</dbReference>
<evidence type="ECO:0000313" key="21">
    <source>
        <dbReference type="Proteomes" id="UP000001425"/>
    </source>
</evidence>
<comment type="pathway">
    <text evidence="5">Cofactor biosynthesis; adenosylcobalamin biosynthesis; adenosylcobalamin from cob(II)yrinate a,c-diamide: step 6/7.</text>
</comment>
<dbReference type="Gene3D" id="3.40.50.300">
    <property type="entry name" value="P-loop containing nucleotide triphosphate hydrolases"/>
    <property type="match status" value="1"/>
</dbReference>
<dbReference type="UniPathway" id="UPA00148">
    <property type="reaction ID" value="UER00236"/>
</dbReference>
<evidence type="ECO:0000256" key="13">
    <source>
        <dbReference type="ARBA" id="ARBA00022777"/>
    </source>
</evidence>
<feature type="active site" description="GMP-histidine intermediate" evidence="18">
    <location>
        <position position="52"/>
    </location>
</feature>
<keyword evidence="20" id="KW-0548">Nucleotidyltransferase</keyword>
<evidence type="ECO:0000256" key="3">
    <source>
        <dbReference type="ARBA" id="ARBA00001522"/>
    </source>
</evidence>
<protein>
    <recommendedName>
        <fullName evidence="16">Adenosylcobinamide kinase</fullName>
        <ecNumber evidence="8">2.7.1.156</ecNumber>
        <ecNumber evidence="9">2.7.7.62</ecNumber>
    </recommendedName>
    <alternativeName>
        <fullName evidence="17">Adenosylcobinamide-phosphate guanylyltransferase</fullName>
    </alternativeName>
</protein>
<dbReference type="SUPFAM" id="SSF52540">
    <property type="entry name" value="P-loop containing nucleoside triphosphate hydrolases"/>
    <property type="match status" value="1"/>
</dbReference>
<keyword evidence="15 19" id="KW-0342">GTP-binding</keyword>
<dbReference type="GO" id="GO:0008820">
    <property type="term" value="F:cobinamide phosphate guanylyltransferase activity"/>
    <property type="evidence" value="ECO:0007669"/>
    <property type="project" value="UniProtKB-EC"/>
</dbReference>
<dbReference type="GO" id="GO:0043752">
    <property type="term" value="F:adenosylcobinamide kinase activity"/>
    <property type="evidence" value="ECO:0007669"/>
    <property type="project" value="UniProtKB-EC"/>
</dbReference>
<dbReference type="InterPro" id="IPR027417">
    <property type="entry name" value="P-loop_NTPase"/>
</dbReference>
<reference evidence="20 21" key="1">
    <citation type="journal article" date="1995" name="DNA Res.">
        <title>Sequence analysis of the genome of the unicellular cyanobacterium Synechocystis sp. strain PCC6803. I. Sequence features in the 1 Mb region from map positions 64% to 92% of the genome.</title>
        <authorList>
            <person name="Kaneko T."/>
            <person name="Tanaka A."/>
            <person name="Sato S."/>
            <person name="Kotani H."/>
            <person name="Sazuka T."/>
            <person name="Miyajima N."/>
            <person name="Sugiura M."/>
            <person name="Tabata S."/>
        </authorList>
    </citation>
    <scope>NUCLEOTIDE SEQUENCE [LARGE SCALE GENOMIC DNA]</scope>
    <source>
        <strain evidence="21">ATCC 27184 / PCC 6803 / Kazusa</strain>
    </source>
</reference>
<evidence type="ECO:0000256" key="19">
    <source>
        <dbReference type="PIRSR" id="PIRSR006135-2"/>
    </source>
</evidence>
<name>Q55685_SYNY3</name>
<accession>Q55685</accession>
<evidence type="ECO:0000256" key="12">
    <source>
        <dbReference type="ARBA" id="ARBA00022741"/>
    </source>
</evidence>
<comment type="pathway">
    <text evidence="6">Cofactor biosynthesis; adenosylcobalamin biosynthesis; adenosylcobalamin from cob(II)yrinate a,c-diamide: step 5/7.</text>
</comment>
<reference evidence="20 21" key="2">
    <citation type="journal article" date="1996" name="DNA Res.">
        <title>Sequence analysis of the genome of the unicellular cyanobacterium Synechocystis sp. strain PCC6803. II. Sequence determination of the entire genome and assignment of potential protein-coding regions.</title>
        <authorList>
            <person name="Kaneko T."/>
            <person name="Sato S."/>
            <person name="Kotani H."/>
            <person name="Tanaka A."/>
            <person name="Asamizu E."/>
            <person name="Nakamura Y."/>
            <person name="Miyajima N."/>
            <person name="Hirosawa M."/>
            <person name="Sugiura M."/>
            <person name="Sasamoto S."/>
            <person name="Kimura T."/>
            <person name="Hosouchi T."/>
            <person name="Matsuno A."/>
            <person name="Muraki A."/>
            <person name="Nakazaki N."/>
            <person name="Naruo K."/>
            <person name="Okumura S."/>
            <person name="Shimpo S."/>
            <person name="Takeuchi C."/>
            <person name="Wada T."/>
            <person name="Watanabe A."/>
            <person name="Yamada M."/>
            <person name="Yasuda M."/>
            <person name="Tabata S."/>
        </authorList>
    </citation>
    <scope>NUCLEOTIDE SEQUENCE [LARGE SCALE GENOMIC DNA]</scope>
    <source>
        <strain evidence="21">ATCC 27184 / PCC 6803 / Kazusa</strain>
    </source>
</reference>
<evidence type="ECO:0000256" key="11">
    <source>
        <dbReference type="ARBA" id="ARBA00022679"/>
    </source>
</evidence>
<dbReference type="PhylomeDB" id="Q55685"/>
<dbReference type="CDD" id="cd00544">
    <property type="entry name" value="CobU"/>
    <property type="match status" value="1"/>
</dbReference>
<dbReference type="EC" id="2.7.7.62" evidence="9"/>
<dbReference type="EC" id="2.7.1.156" evidence="8"/>
<evidence type="ECO:0000256" key="15">
    <source>
        <dbReference type="ARBA" id="ARBA00023134"/>
    </source>
</evidence>
<dbReference type="GO" id="GO:0005524">
    <property type="term" value="F:ATP binding"/>
    <property type="evidence" value="ECO:0007669"/>
    <property type="project" value="UniProtKB-KW"/>
</dbReference>
<keyword evidence="11" id="KW-0808">Transferase</keyword>
<evidence type="ECO:0000256" key="17">
    <source>
        <dbReference type="ARBA" id="ARBA00030571"/>
    </source>
</evidence>
<comment type="catalytic activity">
    <reaction evidence="3">
        <text>adenosylcob(III)inamide + GTP = adenosylcob(III)inamide phosphate + GDP + H(+)</text>
        <dbReference type="Rhea" id="RHEA:15765"/>
        <dbReference type="ChEBI" id="CHEBI:2480"/>
        <dbReference type="ChEBI" id="CHEBI:15378"/>
        <dbReference type="ChEBI" id="CHEBI:37565"/>
        <dbReference type="ChEBI" id="CHEBI:58189"/>
        <dbReference type="ChEBI" id="CHEBI:58502"/>
        <dbReference type="EC" id="2.7.1.156"/>
    </reaction>
</comment>
<dbReference type="PANTHER" id="PTHR34848:SF1">
    <property type="entry name" value="BIFUNCTIONAL ADENOSYLCOBALAMIN BIOSYNTHESIS PROTEIN COBU"/>
    <property type="match status" value="1"/>
</dbReference>
<evidence type="ECO:0000256" key="9">
    <source>
        <dbReference type="ARBA" id="ARBA00012523"/>
    </source>
</evidence>
<evidence type="ECO:0000313" key="20">
    <source>
        <dbReference type="EMBL" id="BAA10213.1"/>
    </source>
</evidence>
<keyword evidence="10" id="KW-0169">Cobalamin biosynthesis</keyword>
<dbReference type="PaxDb" id="1148-1001586"/>
<dbReference type="eggNOG" id="COG2087">
    <property type="taxonomic scope" value="Bacteria"/>
</dbReference>
<evidence type="ECO:0000256" key="1">
    <source>
        <dbReference type="ARBA" id="ARBA00000312"/>
    </source>
</evidence>
<comment type="catalytic activity">
    <reaction evidence="1">
        <text>adenosylcob(III)inamide + ATP = adenosylcob(III)inamide phosphate + ADP + H(+)</text>
        <dbReference type="Rhea" id="RHEA:15769"/>
        <dbReference type="ChEBI" id="CHEBI:2480"/>
        <dbReference type="ChEBI" id="CHEBI:15378"/>
        <dbReference type="ChEBI" id="CHEBI:30616"/>
        <dbReference type="ChEBI" id="CHEBI:58502"/>
        <dbReference type="ChEBI" id="CHEBI:456216"/>
        <dbReference type="EC" id="2.7.1.156"/>
    </reaction>
</comment>
<proteinExistence type="inferred from homology"/>
<feature type="binding site" evidence="19">
    <location>
        <begin position="9"/>
        <end position="16"/>
    </location>
    <ligand>
        <name>GTP</name>
        <dbReference type="ChEBI" id="CHEBI:37565"/>
    </ligand>
</feature>
<evidence type="ECO:0000256" key="4">
    <source>
        <dbReference type="ARBA" id="ARBA00003889"/>
    </source>
</evidence>
<dbReference type="EMBL" id="BA000022">
    <property type="protein sequence ID" value="BAA10213.1"/>
    <property type="molecule type" value="Genomic_DNA"/>
</dbReference>